<dbReference type="Proteomes" id="UP000051061">
    <property type="component" value="Unassembled WGS sequence"/>
</dbReference>
<sequence>MKKIAIIGGDNQKGYNKKFKAFDCEVKYHDGRMKRTGVKNYFGNLLKDVDCVILILSAVSHGTMYAVKEVATDLGIKVVYQRSKGISGVVQAVHDNVAFY</sequence>
<comment type="caution">
    <text evidence="2">The sequence shown here is derived from an EMBL/GenBank/DDBJ whole genome shotgun (WGS) entry which is preliminary data.</text>
</comment>
<accession>A0A9D5HXU3</accession>
<reference evidence="2 3" key="1">
    <citation type="submission" date="2015-09" db="EMBL/GenBank/DDBJ databases">
        <title>Genome sequencing project for genomic taxonomy and phylogenomics of Bacillus-like bacteria.</title>
        <authorList>
            <person name="Liu B."/>
            <person name="Wang J."/>
            <person name="Zhu Y."/>
            <person name="Liu G."/>
            <person name="Chen Q."/>
            <person name="Chen Z."/>
            <person name="Lan J."/>
            <person name="Che J."/>
            <person name="Ge C."/>
            <person name="Shi H."/>
            <person name="Pan Z."/>
            <person name="Liu X."/>
        </authorList>
    </citation>
    <scope>NUCLEOTIDE SEQUENCE [LARGE SCALE GENOMIC DNA]</scope>
    <source>
        <strain evidence="2 3">DSM 19153</strain>
    </source>
</reference>
<dbReference type="EMBL" id="LJJD01000021">
    <property type="protein sequence ID" value="KQL57126.1"/>
    <property type="molecule type" value="Genomic_DNA"/>
</dbReference>
<dbReference type="Pfam" id="PF10087">
    <property type="entry name" value="DUF2325"/>
    <property type="match status" value="1"/>
</dbReference>
<evidence type="ECO:0000313" key="3">
    <source>
        <dbReference type="Proteomes" id="UP000051061"/>
    </source>
</evidence>
<proteinExistence type="inferred from homology"/>
<keyword evidence="3" id="KW-1185">Reference proteome</keyword>
<name>A0A9D5HXU3_9BACI</name>
<evidence type="ECO:0000256" key="1">
    <source>
        <dbReference type="ARBA" id="ARBA00007189"/>
    </source>
</evidence>
<evidence type="ECO:0000313" key="2">
    <source>
        <dbReference type="EMBL" id="KQL57126.1"/>
    </source>
</evidence>
<organism evidence="2 3">
    <name type="scientific">Alkalicoccobacillus plakortidis</name>
    <dbReference type="NCBI Taxonomy" id="444060"/>
    <lineage>
        <taxon>Bacteria</taxon>
        <taxon>Bacillati</taxon>
        <taxon>Bacillota</taxon>
        <taxon>Bacilli</taxon>
        <taxon>Bacillales</taxon>
        <taxon>Bacillaceae</taxon>
        <taxon>Alkalicoccobacillus</taxon>
    </lineage>
</organism>
<protein>
    <recommendedName>
        <fullName evidence="4">DUF2325 domain-containing protein</fullName>
    </recommendedName>
</protein>
<evidence type="ECO:0008006" key="4">
    <source>
        <dbReference type="Google" id="ProtNLM"/>
    </source>
</evidence>
<dbReference type="InterPro" id="IPR016772">
    <property type="entry name" value="UCP020408"/>
</dbReference>
<comment type="similarity">
    <text evidence="1">Belongs to the UPF0751 family.</text>
</comment>
<gene>
    <name evidence="2" type="ORF">AN965_10675</name>
</gene>
<dbReference type="AlphaFoldDB" id="A0A9D5HXU3"/>